<organism evidence="5 6">
    <name type="scientific">[Candida] subhashii</name>
    <dbReference type="NCBI Taxonomy" id="561895"/>
    <lineage>
        <taxon>Eukaryota</taxon>
        <taxon>Fungi</taxon>
        <taxon>Dikarya</taxon>
        <taxon>Ascomycota</taxon>
        <taxon>Saccharomycotina</taxon>
        <taxon>Pichiomycetes</taxon>
        <taxon>Debaryomycetaceae</taxon>
        <taxon>Spathaspora</taxon>
    </lineage>
</organism>
<dbReference type="GO" id="GO:1990757">
    <property type="term" value="F:ubiquitin ligase activator activity"/>
    <property type="evidence" value="ECO:0007669"/>
    <property type="project" value="TreeGrafter"/>
</dbReference>
<dbReference type="SMART" id="SM00320">
    <property type="entry name" value="WD40"/>
    <property type="match status" value="6"/>
</dbReference>
<dbReference type="Proteomes" id="UP000694255">
    <property type="component" value="Unassembled WGS sequence"/>
</dbReference>
<evidence type="ECO:0000256" key="2">
    <source>
        <dbReference type="ARBA" id="ARBA00022737"/>
    </source>
</evidence>
<name>A0A8J5QJD8_9ASCO</name>
<dbReference type="EMBL" id="JAGSYN010000150">
    <property type="protein sequence ID" value="KAG7663084.1"/>
    <property type="molecule type" value="Genomic_DNA"/>
</dbReference>
<evidence type="ECO:0000259" key="4">
    <source>
        <dbReference type="Pfam" id="PF24807"/>
    </source>
</evidence>
<dbReference type="GO" id="GO:0005680">
    <property type="term" value="C:anaphase-promoting complex"/>
    <property type="evidence" value="ECO:0007669"/>
    <property type="project" value="TreeGrafter"/>
</dbReference>
<dbReference type="InterPro" id="IPR033010">
    <property type="entry name" value="Cdc20/Fizzy"/>
</dbReference>
<dbReference type="PROSITE" id="PS50082">
    <property type="entry name" value="WD_REPEATS_2"/>
    <property type="match status" value="1"/>
</dbReference>
<comment type="caution">
    <text evidence="5">The sequence shown here is derived from an EMBL/GenBank/DDBJ whole genome shotgun (WGS) entry which is preliminary data.</text>
</comment>
<feature type="domain" description="CDC20/Fizzy WD40" evidence="4">
    <location>
        <begin position="184"/>
        <end position="486"/>
    </location>
</feature>
<feature type="repeat" description="WD" evidence="3">
    <location>
        <begin position="318"/>
        <end position="351"/>
    </location>
</feature>
<dbReference type="InterPro" id="IPR056150">
    <property type="entry name" value="WD40_CDC20-Fz"/>
</dbReference>
<dbReference type="GO" id="GO:0010997">
    <property type="term" value="F:anaphase-promoting complex binding"/>
    <property type="evidence" value="ECO:0007669"/>
    <property type="project" value="InterPro"/>
</dbReference>
<dbReference type="InterPro" id="IPR001680">
    <property type="entry name" value="WD40_rpt"/>
</dbReference>
<evidence type="ECO:0000313" key="5">
    <source>
        <dbReference type="EMBL" id="KAG7663084.1"/>
    </source>
</evidence>
<dbReference type="GO" id="GO:1905786">
    <property type="term" value="P:positive regulation of anaphase-promoting complex-dependent catabolic process"/>
    <property type="evidence" value="ECO:0007669"/>
    <property type="project" value="TreeGrafter"/>
</dbReference>
<dbReference type="AlphaFoldDB" id="A0A8J5QJD8"/>
<keyword evidence="6" id="KW-1185">Reference proteome</keyword>
<gene>
    <name evidence="5" type="ORF">J8A68_003394</name>
</gene>
<dbReference type="OrthoDB" id="10263272at2759"/>
<dbReference type="RefSeq" id="XP_049263317.1">
    <property type="nucleotide sequence ID" value="XM_049407244.1"/>
</dbReference>
<evidence type="ECO:0000256" key="3">
    <source>
        <dbReference type="PROSITE-ProRule" id="PRU00221"/>
    </source>
</evidence>
<dbReference type="Pfam" id="PF24807">
    <property type="entry name" value="WD40_CDC20-Fz"/>
    <property type="match status" value="1"/>
</dbReference>
<reference evidence="5 6" key="1">
    <citation type="journal article" date="2021" name="DNA Res.">
        <title>Genome analysis of Candida subhashii reveals its hybrid nature and dual mitochondrial genome conformations.</title>
        <authorList>
            <person name="Mixao V."/>
            <person name="Hegedusova E."/>
            <person name="Saus E."/>
            <person name="Pryszcz L.P."/>
            <person name="Cillingova A."/>
            <person name="Nosek J."/>
            <person name="Gabaldon T."/>
        </authorList>
    </citation>
    <scope>NUCLEOTIDE SEQUENCE [LARGE SCALE GENOMIC DNA]</scope>
    <source>
        <strain evidence="5 6">CBS 10753</strain>
    </source>
</reference>
<dbReference type="GeneID" id="73470194"/>
<dbReference type="PANTHER" id="PTHR19918">
    <property type="entry name" value="CELL DIVISION CYCLE 20 CDC20 FIZZY -RELATED"/>
    <property type="match status" value="1"/>
</dbReference>
<accession>A0A8J5QJD8</accession>
<proteinExistence type="predicted"/>
<protein>
    <recommendedName>
        <fullName evidence="4">CDC20/Fizzy WD40 domain-containing protein</fullName>
    </recommendedName>
</protein>
<dbReference type="GO" id="GO:0031145">
    <property type="term" value="P:anaphase-promoting complex-dependent catabolic process"/>
    <property type="evidence" value="ECO:0007669"/>
    <property type="project" value="TreeGrafter"/>
</dbReference>
<keyword evidence="2" id="KW-0677">Repeat</keyword>
<evidence type="ECO:0000256" key="1">
    <source>
        <dbReference type="ARBA" id="ARBA00022574"/>
    </source>
</evidence>
<evidence type="ECO:0000313" key="6">
    <source>
        <dbReference type="Proteomes" id="UP000694255"/>
    </source>
</evidence>
<sequence length="526" mass="58717">MSISRSFIPEASNRFIPTTSSSSVYRNCEWTSPQEDSKPIQPSFTPNVSLSLREDVLFNRTDNSSIIQRDHTSSFSSEYGSITSSSIYSTKSTPSIHENPLDLHQETVAEALDFQQGSKVLKFKQDDSKHRSKQKPNSVLDIAGPLFSFLNYKEIMKILINDTNKSGIKKHSKPGKTIIASDILQAPGLRNDYYSNLVSWSFKTNRVAVGLGSKVYLWGVDNHVIQVNYENEELVTAISCSKDDWILIATAGGRILLIDQAENTVVAEYAVRDNKCIFCITWFPDSKTFIAGDDYGEVYIFRATKFNARVSIELIKNFKCHQQHICGIALNIKNNEIAVGANDNCCTIWDLHDICNPLLKFVLPHNAAIKAISYCPWTTSLLATGGGSKDRKIRFWHTTSGTLLNEFYTDAQITSLTWSKYKKEIVATFGFGGTKKSTLLSVYSYPKMIPVIEVNAAYNLRILSSTMSPDFCSICVATNDSTIRIYKLWDKTVEISLNSESRGIGAYGSSIIELVEGICKGSTTIR</sequence>
<dbReference type="PANTHER" id="PTHR19918:SF5">
    <property type="entry name" value="MEIOSIS-SPECIFIC APC_C ACTIVATOR PROTEIN AMA1"/>
    <property type="match status" value="1"/>
</dbReference>
<keyword evidence="1 3" id="KW-0853">WD repeat</keyword>